<reference evidence="3 4" key="1">
    <citation type="submission" date="2018-08" db="EMBL/GenBank/DDBJ databases">
        <title>Mucilaginibacter terrae sp. nov., isolated from manganese diggings.</title>
        <authorList>
            <person name="Huang Y."/>
            <person name="Zhou Z."/>
        </authorList>
    </citation>
    <scope>NUCLEOTIDE SEQUENCE [LARGE SCALE GENOMIC DNA]</scope>
    <source>
        <strain evidence="3 4">ZH6</strain>
    </source>
</reference>
<dbReference type="SUPFAM" id="SSF52096">
    <property type="entry name" value="ClpP/crotonase"/>
    <property type="match status" value="1"/>
</dbReference>
<dbReference type="InterPro" id="IPR029045">
    <property type="entry name" value="ClpP/crotonase-like_dom_sf"/>
</dbReference>
<evidence type="ECO:0000313" key="3">
    <source>
        <dbReference type="EMBL" id="RFZ84362.1"/>
    </source>
</evidence>
<sequence>MIKPAFLLFLCILSSMVLHAQTALTGADSARMVIDSTLHYARQNALAGNKVNWAAITDSVKSRGENAKNIEEAMPALQVLFKMLGDFHGGAYYKGKNYKWVANRPHVDYKLYTDILTRIRSGSVQISSKIVENGYGYLVIPANNPTKPGESDSIARQIQLSLTNLKPAKLNGLIIDLRTNTGGDMYPMITGVGNLFTAGKLGAFIYPGNKPEDEWHIAGNAFFMSGKQAMSIPSYSKVNPKIKIVLLTSPFTASSAEALLISFKGQKNVRIIGEVTGGYTTANDSFSYLGVQVLMATSVEADRNGVIYYENIVPDELIVTGDNLDDLSTDKKVQAALKWLKGK</sequence>
<dbReference type="SMART" id="SM00245">
    <property type="entry name" value="TSPc"/>
    <property type="match status" value="1"/>
</dbReference>
<protein>
    <recommendedName>
        <fullName evidence="2">Tail specific protease domain-containing protein</fullName>
    </recommendedName>
</protein>
<feature type="chain" id="PRO_5017560478" description="Tail specific protease domain-containing protein" evidence="1">
    <location>
        <begin position="21"/>
        <end position="343"/>
    </location>
</feature>
<dbReference type="AlphaFoldDB" id="A0A3E2NTL7"/>
<feature type="domain" description="Tail specific protease" evidence="2">
    <location>
        <begin position="108"/>
        <end position="319"/>
    </location>
</feature>
<evidence type="ECO:0000259" key="2">
    <source>
        <dbReference type="SMART" id="SM00245"/>
    </source>
</evidence>
<evidence type="ECO:0000313" key="4">
    <source>
        <dbReference type="Proteomes" id="UP000260823"/>
    </source>
</evidence>
<dbReference type="GO" id="GO:0008236">
    <property type="term" value="F:serine-type peptidase activity"/>
    <property type="evidence" value="ECO:0007669"/>
    <property type="project" value="InterPro"/>
</dbReference>
<accession>A0A3E2NTL7</accession>
<dbReference type="Gene3D" id="3.90.226.10">
    <property type="entry name" value="2-enoyl-CoA Hydratase, Chain A, domain 1"/>
    <property type="match status" value="1"/>
</dbReference>
<dbReference type="EMBL" id="QWDE01000001">
    <property type="protein sequence ID" value="RFZ84362.1"/>
    <property type="molecule type" value="Genomic_DNA"/>
</dbReference>
<dbReference type="Pfam" id="PF03572">
    <property type="entry name" value="Peptidase_S41"/>
    <property type="match status" value="1"/>
</dbReference>
<gene>
    <name evidence="3" type="ORF">DYU05_01675</name>
</gene>
<dbReference type="InterPro" id="IPR005151">
    <property type="entry name" value="Tail-specific_protease"/>
</dbReference>
<dbReference type="Proteomes" id="UP000260823">
    <property type="component" value="Unassembled WGS sequence"/>
</dbReference>
<proteinExistence type="predicted"/>
<dbReference type="RefSeq" id="WP_117381252.1">
    <property type="nucleotide sequence ID" value="NZ_QWDE01000001.1"/>
</dbReference>
<dbReference type="GO" id="GO:0006508">
    <property type="term" value="P:proteolysis"/>
    <property type="evidence" value="ECO:0007669"/>
    <property type="project" value="InterPro"/>
</dbReference>
<dbReference type="OrthoDB" id="7314861at2"/>
<evidence type="ECO:0000256" key="1">
    <source>
        <dbReference type="SAM" id="SignalP"/>
    </source>
</evidence>
<name>A0A3E2NTL7_9SPHI</name>
<organism evidence="3 4">
    <name type="scientific">Mucilaginibacter terrenus</name>
    <dbReference type="NCBI Taxonomy" id="2482727"/>
    <lineage>
        <taxon>Bacteria</taxon>
        <taxon>Pseudomonadati</taxon>
        <taxon>Bacteroidota</taxon>
        <taxon>Sphingobacteriia</taxon>
        <taxon>Sphingobacteriales</taxon>
        <taxon>Sphingobacteriaceae</taxon>
        <taxon>Mucilaginibacter</taxon>
    </lineage>
</organism>
<feature type="signal peptide" evidence="1">
    <location>
        <begin position="1"/>
        <end position="20"/>
    </location>
</feature>
<keyword evidence="1" id="KW-0732">Signal</keyword>
<keyword evidence="4" id="KW-1185">Reference proteome</keyword>
<comment type="caution">
    <text evidence="3">The sequence shown here is derived from an EMBL/GenBank/DDBJ whole genome shotgun (WGS) entry which is preliminary data.</text>
</comment>